<accession>A0A1L3MFD0</accession>
<dbReference type="AlphaFoldDB" id="A0A1L3MFD0"/>
<protein>
    <recommendedName>
        <fullName evidence="6">DoxX family membrane protein</fullName>
    </recommendedName>
</protein>
<feature type="transmembrane region" description="Helical" evidence="1">
    <location>
        <begin position="113"/>
        <end position="132"/>
    </location>
</feature>
<evidence type="ECO:0000313" key="4">
    <source>
        <dbReference type="Proteomes" id="UP000182938"/>
    </source>
</evidence>
<feature type="transmembrane region" description="Helical" evidence="1">
    <location>
        <begin position="44"/>
        <end position="66"/>
    </location>
</feature>
<keyword evidence="1" id="KW-0472">Membrane</keyword>
<keyword evidence="4" id="KW-1185">Reference proteome</keyword>
<reference evidence="2 4" key="1">
    <citation type="submission" date="2015-11" db="EMBL/GenBank/DDBJ databases">
        <authorList>
            <person name="Zhang Y."/>
            <person name="Guo Z."/>
        </authorList>
    </citation>
    <scope>NUCLEOTIDE SEQUENCE [LARGE SCALE GENOMIC DNA]</scope>
    <source>
        <strain evidence="2 4">YFY001</strain>
    </source>
</reference>
<name>A0A1L3MFD0_9MICO</name>
<evidence type="ECO:0000313" key="5">
    <source>
        <dbReference type="Proteomes" id="UP000593998"/>
    </source>
</evidence>
<proteinExistence type="predicted"/>
<evidence type="ECO:0000256" key="1">
    <source>
        <dbReference type="SAM" id="Phobius"/>
    </source>
</evidence>
<dbReference type="EMBL" id="CP062789">
    <property type="protein sequence ID" value="QOK23804.1"/>
    <property type="molecule type" value="Genomic_DNA"/>
</dbReference>
<evidence type="ECO:0008006" key="6">
    <source>
        <dbReference type="Google" id="ProtNLM"/>
    </source>
</evidence>
<dbReference type="RefSeq" id="WP_072624177.1">
    <property type="nucleotide sequence ID" value="NZ_CP013290.1"/>
</dbReference>
<evidence type="ECO:0000313" key="2">
    <source>
        <dbReference type="EMBL" id="APH01019.1"/>
    </source>
</evidence>
<dbReference type="KEGG" id="jte:ASJ30_05270"/>
<gene>
    <name evidence="2" type="ORF">ASJ30_05270</name>
    <name evidence="3" type="ORF">IGS73_05300</name>
</gene>
<reference evidence="3 5" key="2">
    <citation type="submission" date="2020-10" db="EMBL/GenBank/DDBJ databases">
        <title>Janibacter indicus TT2 genome sequence.</title>
        <authorList>
            <person name="Lee K."/>
            <person name="Ganzorig M."/>
        </authorList>
    </citation>
    <scope>NUCLEOTIDE SEQUENCE [LARGE SCALE GENOMIC DNA]</scope>
    <source>
        <strain evidence="3 5">TT2</strain>
    </source>
</reference>
<dbReference type="Proteomes" id="UP000182938">
    <property type="component" value="Chromosome"/>
</dbReference>
<feature type="transmembrane region" description="Helical" evidence="1">
    <location>
        <begin position="73"/>
        <end position="93"/>
    </location>
</feature>
<keyword evidence="1" id="KW-1133">Transmembrane helix</keyword>
<dbReference type="PANTHER" id="PTHR36974">
    <property type="entry name" value="MEMBRANE PROTEIN-RELATED"/>
    <property type="match status" value="1"/>
</dbReference>
<organism evidence="2 4">
    <name type="scientific">Janibacter indicus</name>
    <dbReference type="NCBI Taxonomy" id="857417"/>
    <lineage>
        <taxon>Bacteria</taxon>
        <taxon>Bacillati</taxon>
        <taxon>Actinomycetota</taxon>
        <taxon>Actinomycetes</taxon>
        <taxon>Micrococcales</taxon>
        <taxon>Intrasporangiaceae</taxon>
        <taxon>Janibacter</taxon>
    </lineage>
</organism>
<keyword evidence="1" id="KW-0812">Transmembrane</keyword>
<dbReference type="Proteomes" id="UP000593998">
    <property type="component" value="Chromosome"/>
</dbReference>
<evidence type="ECO:0000313" key="3">
    <source>
        <dbReference type="EMBL" id="QOK23804.1"/>
    </source>
</evidence>
<dbReference type="EMBL" id="CP013290">
    <property type="protein sequence ID" value="APH01019.1"/>
    <property type="molecule type" value="Genomic_DNA"/>
</dbReference>
<sequence length="144" mass="15736">MSSPLRAVGQALLGSFLVLAGVAHLTFARTEFRAQVPPWFPADADLVVLVSGVVEIAVGAALLLVWRHPARAVVGLVTAALFVAVFPGNIAQLTEHRDAFGLTSDTSRAVRLVFQPVLVVWAVWSTGAWRWWRRRRVPPPEQHA</sequence>
<dbReference type="PANTHER" id="PTHR36974:SF1">
    <property type="entry name" value="DOXX FAMILY MEMBRANE PROTEIN"/>
    <property type="match status" value="1"/>
</dbReference>